<dbReference type="SFLD" id="SFLDS00003">
    <property type="entry name" value="Haloacid_Dehalogenase"/>
    <property type="match status" value="1"/>
</dbReference>
<dbReference type="RefSeq" id="WP_064207993.1">
    <property type="nucleotide sequence ID" value="NZ_LVKC01000002.1"/>
</dbReference>
<keyword evidence="1" id="KW-0378">Hydrolase</keyword>
<dbReference type="SFLD" id="SFLDG01144">
    <property type="entry name" value="C2.B.4:_PGP_Like"/>
    <property type="match status" value="1"/>
</dbReference>
<dbReference type="InterPro" id="IPR023214">
    <property type="entry name" value="HAD_sf"/>
</dbReference>
<dbReference type="Gene3D" id="3.40.50.1000">
    <property type="entry name" value="HAD superfamily/HAD-like"/>
    <property type="match status" value="1"/>
</dbReference>
<dbReference type="InterPro" id="IPR036412">
    <property type="entry name" value="HAD-like_sf"/>
</dbReference>
<dbReference type="NCBIfam" id="TIGR01484">
    <property type="entry name" value="HAD-SF-IIB"/>
    <property type="match status" value="1"/>
</dbReference>
<dbReference type="SUPFAM" id="SSF56784">
    <property type="entry name" value="HAD-like"/>
    <property type="match status" value="1"/>
</dbReference>
<dbReference type="InterPro" id="IPR006379">
    <property type="entry name" value="HAD-SF_hydro_IIB"/>
</dbReference>
<dbReference type="AlphaFoldDB" id="A0A179CIH3"/>
<dbReference type="OrthoDB" id="9814970at2"/>
<dbReference type="GO" id="GO:0005829">
    <property type="term" value="C:cytosol"/>
    <property type="evidence" value="ECO:0007669"/>
    <property type="project" value="TreeGrafter"/>
</dbReference>
<evidence type="ECO:0000313" key="2">
    <source>
        <dbReference type="Proteomes" id="UP000078520"/>
    </source>
</evidence>
<dbReference type="CDD" id="cd07518">
    <property type="entry name" value="HAD_YbiV-Like"/>
    <property type="match status" value="1"/>
</dbReference>
<organism evidence="1 2">
    <name type="scientific">Ligilactobacillus aviarius</name>
    <dbReference type="NCBI Taxonomy" id="1606"/>
    <lineage>
        <taxon>Bacteria</taxon>
        <taxon>Bacillati</taxon>
        <taxon>Bacillota</taxon>
        <taxon>Bacilli</taxon>
        <taxon>Lactobacillales</taxon>
        <taxon>Lactobacillaceae</taxon>
        <taxon>Ligilactobacillus</taxon>
    </lineage>
</organism>
<dbReference type="Pfam" id="PF08282">
    <property type="entry name" value="Hydrolase_3"/>
    <property type="match status" value="1"/>
</dbReference>
<dbReference type="Gene3D" id="3.30.1240.10">
    <property type="match status" value="1"/>
</dbReference>
<dbReference type="NCBIfam" id="TIGR00099">
    <property type="entry name" value="Cof-subfamily"/>
    <property type="match status" value="1"/>
</dbReference>
<evidence type="ECO:0000313" key="1">
    <source>
        <dbReference type="EMBL" id="OAQ06477.1"/>
    </source>
</evidence>
<gene>
    <name evidence="1" type="ORF">A3O14_00970</name>
</gene>
<dbReference type="Proteomes" id="UP000078520">
    <property type="component" value="Unassembled WGS sequence"/>
</dbReference>
<reference evidence="2" key="1">
    <citation type="submission" date="2016-03" db="EMBL/GenBank/DDBJ databases">
        <authorList>
            <person name="Johnson T.J."/>
            <person name="Youmans B."/>
            <person name="Case K."/>
            <person name="Noll S."/>
        </authorList>
    </citation>
    <scope>NUCLEOTIDE SEQUENCE [LARGE SCALE GENOMIC DNA]</scope>
    <source>
        <strain evidence="2">UMNLAv8</strain>
    </source>
</reference>
<sequence>MQNDIKLVATDIDGTFTHADHTYDLERFKRILDRMNAAECEFVVASGSQYFTIRDLFADCADQINFISENGAMIESHGKIITINEMATDVVDEMILFAHHHPEIEWVMCGAANAYCERGQVDQAFFDQTNFYYHHLKWVADFNDVDDQILKFAINVPEKETDHYLELFRREFAGKVEPTSSGFGVIDLIVPGNHKAAALKHLVQRWDITPAQCAAFGDGGNDIEMLRYCNHSYAMANAPAEVKQVAQNICPSNEDDGVLVTLDQLF</sequence>
<proteinExistence type="predicted"/>
<accession>A0A179CIH3</accession>
<dbReference type="InterPro" id="IPR000150">
    <property type="entry name" value="Cof"/>
</dbReference>
<dbReference type="GO" id="GO:0000287">
    <property type="term" value="F:magnesium ion binding"/>
    <property type="evidence" value="ECO:0007669"/>
    <property type="project" value="TreeGrafter"/>
</dbReference>
<dbReference type="EMBL" id="LVKI01000058">
    <property type="protein sequence ID" value="OAQ06477.1"/>
    <property type="molecule type" value="Genomic_DNA"/>
</dbReference>
<comment type="caution">
    <text evidence="1">The sequence shown here is derived from an EMBL/GenBank/DDBJ whole genome shotgun (WGS) entry which is preliminary data.</text>
</comment>
<name>A0A179CIH3_9LACO</name>
<dbReference type="SFLD" id="SFLDG01140">
    <property type="entry name" value="C2.B:_Phosphomannomutase_and_P"/>
    <property type="match status" value="1"/>
</dbReference>
<dbReference type="GO" id="GO:0016791">
    <property type="term" value="F:phosphatase activity"/>
    <property type="evidence" value="ECO:0007669"/>
    <property type="project" value="UniProtKB-ARBA"/>
</dbReference>
<dbReference type="PANTHER" id="PTHR10000:SF53">
    <property type="entry name" value="5-AMINO-6-(5-PHOSPHO-D-RIBITYLAMINO)URACIL PHOSPHATASE YBJI-RELATED"/>
    <property type="match status" value="1"/>
</dbReference>
<dbReference type="PANTHER" id="PTHR10000">
    <property type="entry name" value="PHOSPHOSERINE PHOSPHATASE"/>
    <property type="match status" value="1"/>
</dbReference>
<protein>
    <submittedName>
        <fullName evidence="1">Hydrolase</fullName>
    </submittedName>
</protein>